<evidence type="ECO:0000313" key="2">
    <source>
        <dbReference type="Proteomes" id="UP000828048"/>
    </source>
</evidence>
<organism evidence="1 2">
    <name type="scientific">Vaccinium darrowii</name>
    <dbReference type="NCBI Taxonomy" id="229202"/>
    <lineage>
        <taxon>Eukaryota</taxon>
        <taxon>Viridiplantae</taxon>
        <taxon>Streptophyta</taxon>
        <taxon>Embryophyta</taxon>
        <taxon>Tracheophyta</taxon>
        <taxon>Spermatophyta</taxon>
        <taxon>Magnoliopsida</taxon>
        <taxon>eudicotyledons</taxon>
        <taxon>Gunneridae</taxon>
        <taxon>Pentapetalae</taxon>
        <taxon>asterids</taxon>
        <taxon>Ericales</taxon>
        <taxon>Ericaceae</taxon>
        <taxon>Vaccinioideae</taxon>
        <taxon>Vaccinieae</taxon>
        <taxon>Vaccinium</taxon>
    </lineage>
</organism>
<evidence type="ECO:0000313" key="1">
    <source>
        <dbReference type="EMBL" id="KAH7855593.1"/>
    </source>
</evidence>
<comment type="caution">
    <text evidence="1">The sequence shown here is derived from an EMBL/GenBank/DDBJ whole genome shotgun (WGS) entry which is preliminary data.</text>
</comment>
<keyword evidence="2" id="KW-1185">Reference proteome</keyword>
<accession>A0ACB7YQC7</accession>
<reference evidence="1 2" key="1">
    <citation type="journal article" date="2021" name="Hortic Res">
        <title>High-quality reference genome and annotation aids understanding of berry development for evergreen blueberry (Vaccinium darrowii).</title>
        <authorList>
            <person name="Yu J."/>
            <person name="Hulse-Kemp A.M."/>
            <person name="Babiker E."/>
            <person name="Staton M."/>
        </authorList>
    </citation>
    <scope>NUCLEOTIDE SEQUENCE [LARGE SCALE GENOMIC DNA]</scope>
    <source>
        <strain evidence="2">cv. NJ 8807/NJ 8810</strain>
        <tissue evidence="1">Young leaf</tissue>
    </source>
</reference>
<protein>
    <submittedName>
        <fullName evidence="1">Uncharacterized protein</fullName>
    </submittedName>
</protein>
<dbReference type="EMBL" id="CM037161">
    <property type="protein sequence ID" value="KAH7855593.1"/>
    <property type="molecule type" value="Genomic_DNA"/>
</dbReference>
<name>A0ACB7YQC7_9ERIC</name>
<gene>
    <name evidence="1" type="ORF">Vadar_026572</name>
</gene>
<dbReference type="Proteomes" id="UP000828048">
    <property type="component" value="Chromosome 11"/>
</dbReference>
<proteinExistence type="predicted"/>
<sequence length="744" mass="81727">MRVRMNAIGPETRGLGVLNNNLLNEQKDVRHRVAGNAHGLSKEEESRINEDFEDANCGSKELVQPKADQQRPQPRSQGSLVRWESFLPLRSLKVLLVENDDSTRHVVCALLRNCSYEVAAVASSLEAWKILEDLTYHVDLVLTEVVMPCLSGIGLLQKIMSHKTCKNIPVIMMSSNDSMGIVFKCLSKGAVDFLVKPIRKNELKNLWQHVWRKCHSSSGSGSESGIGTKKSTKSKSVEGSENNMASNDEDDNESTGLNVRDGSDNGSGTQSSWTKRAAEFDSTLPMLPWDQLGDPPDCTCAQVIHSRAEAFSNKWVPTIATRAYIREVAGHDNVAMGKDLEIGIPREPDLQLEDHGKKASSTVTETEKDEFPDLGSENDGGKVEKEKLGVNSATLNKELRKETADLIGAMTHCTNRQMETAAVTVPNDNIKDMAICSTKEIPSLELSLKRQRDGGEIGTSAQERNVLRHSDLSAFSRYNTSSTSYQAPAGNVGSCSPFDNSSEAAKIQPRLNFLSNSKSSSEKPNPQSVNNHNHSAFQPVQNGHLSSLPSVGPRKTDASAVNTGSAQARAKHPHVQVQHHHHHYHHHHHHIRNPQQQQKLPNLDVSSLRAPHCGPSHSSSMPIEGNAANYSLNGSASGSNNGSNGENSRSIAAITEGAKIPTTNNELSENCGGGGGSGSGLDQNRYTLREAALNKFRQKRKERCFGKKVRYHSRKRLAEQRPRVRGQFVRQAWHEDKSNEDKDC</sequence>